<evidence type="ECO:0000313" key="3">
    <source>
        <dbReference type="Proteomes" id="UP001548713"/>
    </source>
</evidence>
<accession>A0ABV2D2A0</accession>
<feature type="transmembrane region" description="Helical" evidence="1">
    <location>
        <begin position="76"/>
        <end position="101"/>
    </location>
</feature>
<dbReference type="Proteomes" id="UP001548713">
    <property type="component" value="Unassembled WGS sequence"/>
</dbReference>
<name>A0ABV2D2A0_9SPHN</name>
<reference evidence="2 3" key="1">
    <citation type="submission" date="2024-07" db="EMBL/GenBank/DDBJ databases">
        <title>Novosphingobium kalidii RD2P27.</title>
        <authorList>
            <person name="Sun J.-Q."/>
        </authorList>
    </citation>
    <scope>NUCLEOTIDE SEQUENCE [LARGE SCALE GENOMIC DNA]</scope>
    <source>
        <strain evidence="2 3">RD2P27</strain>
    </source>
</reference>
<protein>
    <recommendedName>
        <fullName evidence="4">O-antigen ligase domain-containing protein</fullName>
    </recommendedName>
</protein>
<proteinExistence type="predicted"/>
<keyword evidence="1" id="KW-0812">Transmembrane</keyword>
<keyword evidence="1" id="KW-1133">Transmembrane helix</keyword>
<dbReference type="EMBL" id="JBEWLY010000014">
    <property type="protein sequence ID" value="MET1755779.1"/>
    <property type="molecule type" value="Genomic_DNA"/>
</dbReference>
<feature type="transmembrane region" description="Helical" evidence="1">
    <location>
        <begin position="339"/>
        <end position="361"/>
    </location>
</feature>
<feature type="transmembrane region" description="Helical" evidence="1">
    <location>
        <begin position="156"/>
        <end position="172"/>
    </location>
</feature>
<keyword evidence="3" id="KW-1185">Reference proteome</keyword>
<gene>
    <name evidence="2" type="ORF">ABVV53_09965</name>
</gene>
<feature type="transmembrane region" description="Helical" evidence="1">
    <location>
        <begin position="184"/>
        <end position="217"/>
    </location>
</feature>
<keyword evidence="1" id="KW-0472">Membrane</keyword>
<sequence length="397" mass="44210">MLLIAALPLFGQTFHYMKDLKPLWALSKAFPLLSLLLVLPVLTYRRVPQVFGWLLAFLWLVLVSSFAGVLTFDQNFLLGLTAQVKLLPMLYALSFLGLLLLVRPSTDQLVKAIQVWAVLTFAAVFLLWAFAPQSWYSTKYEFGDAPLLSVDDRGNRIRMPMYFGLIALFSLNRRLLAKPDLRTAVLFVFALALIAGVVRTRAVVLGCVATLALIAFMASSPRWRVVAVAAAAIVGFVLLQVPYVQSAFDTSAASGIQLRQITADKSIAFLGDSVLRWMFGVGTITPLDPGGLPKFFNHFFFLADISWLGIVFEFGLVGAAIMLILLMRTWNYARRVRQSFNSPVLAGMQDYVLFTLIQSPLYSTMTLQPGEIAVVAAIFVYLAIMRRNVQLRKPRPT</sequence>
<feature type="transmembrane region" description="Helical" evidence="1">
    <location>
        <begin position="23"/>
        <end position="43"/>
    </location>
</feature>
<dbReference type="RefSeq" id="WP_353984273.1">
    <property type="nucleotide sequence ID" value="NZ_JBEWLY010000014.1"/>
</dbReference>
<feature type="transmembrane region" description="Helical" evidence="1">
    <location>
        <begin position="223"/>
        <end position="245"/>
    </location>
</feature>
<feature type="transmembrane region" description="Helical" evidence="1">
    <location>
        <begin position="113"/>
        <end position="136"/>
    </location>
</feature>
<feature type="transmembrane region" description="Helical" evidence="1">
    <location>
        <begin position="50"/>
        <end position="70"/>
    </location>
</feature>
<organism evidence="2 3">
    <name type="scientific">Novosphingobium kalidii</name>
    <dbReference type="NCBI Taxonomy" id="3230299"/>
    <lineage>
        <taxon>Bacteria</taxon>
        <taxon>Pseudomonadati</taxon>
        <taxon>Pseudomonadota</taxon>
        <taxon>Alphaproteobacteria</taxon>
        <taxon>Sphingomonadales</taxon>
        <taxon>Sphingomonadaceae</taxon>
        <taxon>Novosphingobium</taxon>
    </lineage>
</organism>
<feature type="transmembrane region" description="Helical" evidence="1">
    <location>
        <begin position="367"/>
        <end position="385"/>
    </location>
</feature>
<evidence type="ECO:0008006" key="4">
    <source>
        <dbReference type="Google" id="ProtNLM"/>
    </source>
</evidence>
<evidence type="ECO:0000256" key="1">
    <source>
        <dbReference type="SAM" id="Phobius"/>
    </source>
</evidence>
<feature type="transmembrane region" description="Helical" evidence="1">
    <location>
        <begin position="305"/>
        <end position="327"/>
    </location>
</feature>
<evidence type="ECO:0000313" key="2">
    <source>
        <dbReference type="EMBL" id="MET1755779.1"/>
    </source>
</evidence>
<comment type="caution">
    <text evidence="2">The sequence shown here is derived from an EMBL/GenBank/DDBJ whole genome shotgun (WGS) entry which is preliminary data.</text>
</comment>